<dbReference type="PANTHER" id="PTHR42924">
    <property type="entry name" value="EXONUCLEASE"/>
    <property type="match status" value="1"/>
</dbReference>
<dbReference type="InterPro" id="IPR052018">
    <property type="entry name" value="PHP_domain"/>
</dbReference>
<gene>
    <name evidence="2" type="ORF">CKO28_22690</name>
</gene>
<dbReference type="InterPro" id="IPR016195">
    <property type="entry name" value="Pol/histidinol_Pase-like"/>
</dbReference>
<keyword evidence="3" id="KW-1185">Reference proteome</keyword>
<proteinExistence type="predicted"/>
<comment type="caution">
    <text evidence="2">The sequence shown here is derived from an EMBL/GenBank/DDBJ whole genome shotgun (WGS) entry which is preliminary data.</text>
</comment>
<sequence length="747" mass="81400">MLAGAGTAAADVSVERGPTPLENGDATAAEDITLRNDHIVVSIAAQSAPPWGVARGGIVDAAPIKDGEPLRDKLALVDLIPNNWSSWPTTYQNFEVVTDTPEKAVIRVERDWNDVRMVTRYTLSEGSDRVHMVTTMTNEGDSAYEDILSGYVLWPDGGSFFSVPGLQGVEEGEVDGALADWSAGYAEDWAIALHAPYVEYVDYNSRDLYLRQTLEPGDSQRFEGWLQLRPSGDLGEVVQAEIERKGLAASTVTGTVSTADGKQVDKPVVVFEKNGEPYAWTVGEQGRYQMVLPEGDYSSYATAKAHAQSSSRTLSAKADSKLTRNFNDLEAPGTLRMSVHEKGSMEPLDARVTVAEGQTPLVGYLGRKTFFTELENEGELSVQIAPGDYVFKVSHGAGFLSRPVKVDASVPSGDAEEVTVGIERRTAPNRKGWYAADLHHHSDVLDGYTPPEYVIRSELAEGLDLTLLSDHDSMVNLPEASHYANKRDEPFIPGIEFSPSWAHFNAYPIEIGQELQIDPGKASVQEIFAEAERLGASVIQANHPFIAYGYFTSLNKGDVPGGFSPNFDFVELNGQENYEKAYKKARQLWREGDRYYISAGSDVHDVWAKRSGMIRMFAKVDGALTPESFAASMQQGHSFATMGPLVYPEQMFGETLQVETGTEAELGFTLTAASGLKGATLHGPAGVVAERSFAGAPARRTVTFSPEPEGDGWYSLVVTDANDKKAFTNPIWIDVVEHRPMASDDGE</sequence>
<evidence type="ECO:0000313" key="2">
    <source>
        <dbReference type="EMBL" id="MBK1670829.1"/>
    </source>
</evidence>
<dbReference type="Proteomes" id="UP001296873">
    <property type="component" value="Unassembled WGS sequence"/>
</dbReference>
<evidence type="ECO:0000256" key="1">
    <source>
        <dbReference type="SAM" id="MobiDB-lite"/>
    </source>
</evidence>
<reference evidence="2 3" key="1">
    <citation type="journal article" date="2020" name="Microorganisms">
        <title>Osmotic Adaptation and Compatible Solute Biosynthesis of Phototrophic Bacteria as Revealed from Genome Analyses.</title>
        <authorList>
            <person name="Imhoff J.F."/>
            <person name="Rahn T."/>
            <person name="Kunzel S."/>
            <person name="Keller A."/>
            <person name="Neulinger S.C."/>
        </authorList>
    </citation>
    <scope>NUCLEOTIDE SEQUENCE [LARGE SCALE GENOMIC DNA]</scope>
    <source>
        <strain evidence="2 3">DSM 9895</strain>
    </source>
</reference>
<dbReference type="NCBIfam" id="NF038032">
    <property type="entry name" value="CehA_McbA_metalo"/>
    <property type="match status" value="1"/>
</dbReference>
<dbReference type="PANTHER" id="PTHR42924:SF3">
    <property type="entry name" value="POLYMERASE_HISTIDINOL PHOSPHATASE N-TERMINAL DOMAIN-CONTAINING PROTEIN"/>
    <property type="match status" value="1"/>
</dbReference>
<dbReference type="EMBL" id="NRRL01000120">
    <property type="protein sequence ID" value="MBK1670829.1"/>
    <property type="molecule type" value="Genomic_DNA"/>
</dbReference>
<organism evidence="2 3">
    <name type="scientific">Rhodovibrio sodomensis</name>
    <dbReference type="NCBI Taxonomy" id="1088"/>
    <lineage>
        <taxon>Bacteria</taxon>
        <taxon>Pseudomonadati</taxon>
        <taxon>Pseudomonadota</taxon>
        <taxon>Alphaproteobacteria</taxon>
        <taxon>Rhodospirillales</taxon>
        <taxon>Rhodovibrionaceae</taxon>
        <taxon>Rhodovibrio</taxon>
    </lineage>
</organism>
<dbReference type="SUPFAM" id="SSF89550">
    <property type="entry name" value="PHP domain-like"/>
    <property type="match status" value="1"/>
</dbReference>
<evidence type="ECO:0000313" key="3">
    <source>
        <dbReference type="Proteomes" id="UP001296873"/>
    </source>
</evidence>
<dbReference type="Gene3D" id="3.20.20.140">
    <property type="entry name" value="Metal-dependent hydrolases"/>
    <property type="match status" value="1"/>
</dbReference>
<accession>A0ABS1DKS9</accession>
<protein>
    <submittedName>
        <fullName evidence="2">Phosphoesterase</fullName>
    </submittedName>
</protein>
<feature type="region of interest" description="Disordered" evidence="1">
    <location>
        <begin position="1"/>
        <end position="25"/>
    </location>
</feature>
<name>A0ABS1DKS9_9PROT</name>